<name>A0A0C6WCL4_9POAL</name>
<evidence type="ECO:0000256" key="1">
    <source>
        <dbReference type="ARBA" id="ARBA00023125"/>
    </source>
</evidence>
<evidence type="ECO:0000313" key="5">
    <source>
        <dbReference type="EMBL" id="CCU64211.1"/>
    </source>
</evidence>
<dbReference type="InterPro" id="IPR017930">
    <property type="entry name" value="Myb_dom"/>
</dbReference>
<dbReference type="GO" id="GO:0003677">
    <property type="term" value="F:DNA binding"/>
    <property type="evidence" value="ECO:0007669"/>
    <property type="project" value="UniProtKB-KW"/>
</dbReference>
<organism evidence="5">
    <name type="scientific">Saccharum hybrid cultivar Co 86032</name>
    <dbReference type="NCBI Taxonomy" id="672234"/>
    <lineage>
        <taxon>Eukaryota</taxon>
        <taxon>Viridiplantae</taxon>
        <taxon>Streptophyta</taxon>
        <taxon>Embryophyta</taxon>
        <taxon>Tracheophyta</taxon>
        <taxon>Spermatophyta</taxon>
        <taxon>Magnoliopsida</taxon>
        <taxon>Liliopsida</taxon>
        <taxon>Poales</taxon>
        <taxon>Poaceae</taxon>
        <taxon>PACMAD clade</taxon>
        <taxon>Panicoideae</taxon>
        <taxon>Andropogonodae</taxon>
        <taxon>Andropogoneae</taxon>
        <taxon>Saccharinae</taxon>
        <taxon>Saccharum</taxon>
        <taxon>Saccharum officinarum species complex</taxon>
    </lineage>
</organism>
<evidence type="ECO:0000256" key="3">
    <source>
        <dbReference type="SAM" id="MobiDB-lite"/>
    </source>
</evidence>
<accession>A0A0C6WCL4</accession>
<reference evidence="5" key="2">
    <citation type="journal article" date="2015" name="Plant Mol. Biol. Rep.">
        <title>The MYB Transcription Factor Family Genes in Sugarcane (Saccharum sp.).</title>
        <authorList>
            <person name="Geethalakshmi S."/>
            <person name="Barathkumar S."/>
            <person name="Prabu G."/>
        </authorList>
    </citation>
    <scope>NUCLEOTIDE SEQUENCE</scope>
    <source>
        <tissue evidence="5">Leaf</tissue>
    </source>
</reference>
<keyword evidence="1" id="KW-0238">DNA-binding</keyword>
<dbReference type="PROSITE" id="PS51294">
    <property type="entry name" value="HTH_MYB"/>
    <property type="match status" value="1"/>
</dbReference>
<evidence type="ECO:0000259" key="4">
    <source>
        <dbReference type="PROSITE" id="PS51294"/>
    </source>
</evidence>
<protein>
    <submittedName>
        <fullName evidence="5">ScMYB59 protein</fullName>
    </submittedName>
</protein>
<feature type="region of interest" description="Disordered" evidence="3">
    <location>
        <begin position="1"/>
        <end position="23"/>
    </location>
</feature>
<dbReference type="SUPFAM" id="SSF46689">
    <property type="entry name" value="Homeodomain-like"/>
    <property type="match status" value="1"/>
</dbReference>
<keyword evidence="2" id="KW-0539">Nucleus</keyword>
<dbReference type="Pfam" id="PF00249">
    <property type="entry name" value="Myb_DNA-binding"/>
    <property type="match status" value="1"/>
</dbReference>
<dbReference type="InterPro" id="IPR009057">
    <property type="entry name" value="Homeodomain-like_sf"/>
</dbReference>
<reference evidence="5" key="1">
    <citation type="submission" date="2013-02" db="EMBL/GenBank/DDBJ databases">
        <title>MYB transcription factor family genes from sugarcane (Saccharum officinarum).</title>
        <authorList>
            <person name="Geethalakshmi S."/>
            <person name="Barathkumar S."/>
            <person name="Prabu G.R."/>
        </authorList>
    </citation>
    <scope>NUCLEOTIDE SEQUENCE</scope>
    <source>
        <tissue evidence="5">Leaf</tissue>
    </source>
</reference>
<proteinExistence type="evidence at transcript level"/>
<dbReference type="PANTHER" id="PTHR12802">
    <property type="entry name" value="SWI/SNF COMPLEX-RELATED"/>
    <property type="match status" value="1"/>
</dbReference>
<dbReference type="PANTHER" id="PTHR12802:SF146">
    <property type="entry name" value="PROTEIN REVEILLE 3"/>
    <property type="match status" value="1"/>
</dbReference>
<evidence type="ECO:0000256" key="2">
    <source>
        <dbReference type="ARBA" id="ARBA00023242"/>
    </source>
</evidence>
<sequence length="51" mass="5884">MAAAVKSSAGTAGKKSRKPYVMTRPRERWTADEHDRFLHALPLFGRDWKRV</sequence>
<feature type="domain" description="HTH myb-type" evidence="4">
    <location>
        <begin position="26"/>
        <end position="51"/>
    </location>
</feature>
<dbReference type="Gene3D" id="1.10.10.60">
    <property type="entry name" value="Homeodomain-like"/>
    <property type="match status" value="1"/>
</dbReference>
<dbReference type="EMBL" id="HF679465">
    <property type="protein sequence ID" value="CCU64211.1"/>
    <property type="molecule type" value="mRNA"/>
</dbReference>
<dbReference type="AlphaFoldDB" id="A0A0C6WCL4"/>
<gene>
    <name evidence="5" type="primary">scMYB59</name>
</gene>
<dbReference type="InterPro" id="IPR001005">
    <property type="entry name" value="SANT/Myb"/>
</dbReference>